<dbReference type="Gene3D" id="3.10.450.50">
    <property type="match status" value="1"/>
</dbReference>
<proteinExistence type="predicted"/>
<reference evidence="2" key="1">
    <citation type="submission" date="2009-09" db="EMBL/GenBank/DDBJ databases">
        <title>The complete genome of Kribbella flavida DSM 17836.</title>
        <authorList>
            <consortium name="US DOE Joint Genome Institute (JGI-PGF)"/>
            <person name="Lucas S."/>
            <person name="Copeland A."/>
            <person name="Lapidus A."/>
            <person name="Glavina del Rio T."/>
            <person name="Dalin E."/>
            <person name="Tice H."/>
            <person name="Bruce D."/>
            <person name="Goodwin L."/>
            <person name="Pitluck S."/>
            <person name="Kyrpides N."/>
            <person name="Mavromatis K."/>
            <person name="Ivanova N."/>
            <person name="Saunders E."/>
            <person name="Brettin T."/>
            <person name="Detter J.C."/>
            <person name="Han C."/>
            <person name="Larimer F."/>
            <person name="Land M."/>
            <person name="Hauser L."/>
            <person name="Markowitz V."/>
            <person name="Cheng J.-F."/>
            <person name="Hugenholtz P."/>
            <person name="Woyke T."/>
            <person name="Wu D."/>
            <person name="Pukall R."/>
            <person name="Klenk H.-P."/>
            <person name="Eisen J.A."/>
        </authorList>
    </citation>
    <scope>NUCLEOTIDE SEQUENCE [LARGE SCALE GENOMIC DNA]</scope>
    <source>
        <strain evidence="2">DSM 17836 / JCM 10339 / NBRC 14399</strain>
    </source>
</reference>
<organism evidence="1 2">
    <name type="scientific">Kribbella flavida (strain DSM 17836 / JCM 10339 / NBRC 14399)</name>
    <dbReference type="NCBI Taxonomy" id="479435"/>
    <lineage>
        <taxon>Bacteria</taxon>
        <taxon>Bacillati</taxon>
        <taxon>Actinomycetota</taxon>
        <taxon>Actinomycetes</taxon>
        <taxon>Propionibacteriales</taxon>
        <taxon>Kribbellaceae</taxon>
        <taxon>Kribbella</taxon>
    </lineage>
</organism>
<protein>
    <recommendedName>
        <fullName evidence="3">Ester cyclase</fullName>
    </recommendedName>
</protein>
<dbReference type="InterPro" id="IPR032710">
    <property type="entry name" value="NTF2-like_dom_sf"/>
</dbReference>
<dbReference type="HOGENOM" id="CLU_100997_5_1_11"/>
<gene>
    <name evidence="1" type="ordered locus">Kfla_2019</name>
</gene>
<sequence length="132" mass="14692">MELIRRAYTTLEGGGDLEASVELLTENFIVNLPGLPEPVYGREVWKLGAQAMLDGFPDLQIDIEDMFAAGDKVAVRVGFRGTHRGQFQGVPATQRAVSFRSIELYRMEGDKIAEEWVSPDMFGLMQQISEPA</sequence>
<dbReference type="PANTHER" id="PTHR38436">
    <property type="entry name" value="POLYKETIDE CYCLASE SNOAL-LIKE DOMAIN"/>
    <property type="match status" value="1"/>
</dbReference>
<evidence type="ECO:0000313" key="1">
    <source>
        <dbReference type="EMBL" id="ADB31110.1"/>
    </source>
</evidence>
<evidence type="ECO:0008006" key="3">
    <source>
        <dbReference type="Google" id="ProtNLM"/>
    </source>
</evidence>
<dbReference type="EMBL" id="CP001736">
    <property type="protein sequence ID" value="ADB31110.1"/>
    <property type="molecule type" value="Genomic_DNA"/>
</dbReference>
<dbReference type="PANTHER" id="PTHR38436:SF1">
    <property type="entry name" value="ESTER CYCLASE"/>
    <property type="match status" value="1"/>
</dbReference>
<dbReference type="OrthoDB" id="3624661at2"/>
<dbReference type="AlphaFoldDB" id="D2PQX7"/>
<dbReference type="SUPFAM" id="SSF54427">
    <property type="entry name" value="NTF2-like"/>
    <property type="match status" value="1"/>
</dbReference>
<dbReference type="eggNOG" id="COG5485">
    <property type="taxonomic scope" value="Bacteria"/>
</dbReference>
<dbReference type="Pfam" id="PF07366">
    <property type="entry name" value="SnoaL"/>
    <property type="match status" value="1"/>
</dbReference>
<reference evidence="1 2" key="2">
    <citation type="journal article" date="2010" name="Stand. Genomic Sci.">
        <title>Complete genome sequence of Kribbella flavida type strain (IFO 14399).</title>
        <authorList>
            <person name="Pukall R."/>
            <person name="Lapidus A."/>
            <person name="Glavina Del Rio T."/>
            <person name="Copeland A."/>
            <person name="Tice H."/>
            <person name="Cheng J.-F."/>
            <person name="Lucas S."/>
            <person name="Chen F."/>
            <person name="Nolan M."/>
            <person name="LaButti K."/>
            <person name="Pati A."/>
            <person name="Ivanova N."/>
            <person name="Mavrommatis K."/>
            <person name="Mikhailova N."/>
            <person name="Pitluck S."/>
            <person name="Bruce D."/>
            <person name="Goodwin L."/>
            <person name="Land M."/>
            <person name="Hauser L."/>
            <person name="Chang Y.-J."/>
            <person name="Jeffries C.D."/>
            <person name="Chen A."/>
            <person name="Palaniappan K."/>
            <person name="Chain P."/>
            <person name="Rohde M."/>
            <person name="Goeker M."/>
            <person name="Bristow J."/>
            <person name="Eisen J.A."/>
            <person name="Markowitz V."/>
            <person name="Hugenholtz P."/>
            <person name="Kyrpides N.C."/>
            <person name="Klenk H.-P."/>
            <person name="Brettin T."/>
        </authorList>
    </citation>
    <scope>NUCLEOTIDE SEQUENCE [LARGE SCALE GENOMIC DNA]</scope>
    <source>
        <strain evidence="2">DSM 17836 / JCM 10339 / NBRC 14399</strain>
    </source>
</reference>
<dbReference type="GO" id="GO:0030638">
    <property type="term" value="P:polyketide metabolic process"/>
    <property type="evidence" value="ECO:0007669"/>
    <property type="project" value="InterPro"/>
</dbReference>
<evidence type="ECO:0000313" key="2">
    <source>
        <dbReference type="Proteomes" id="UP000007967"/>
    </source>
</evidence>
<dbReference type="InterPro" id="IPR009959">
    <property type="entry name" value="Cyclase_SnoaL-like"/>
</dbReference>
<keyword evidence="2" id="KW-1185">Reference proteome</keyword>
<name>D2PQX7_KRIFD</name>
<dbReference type="Proteomes" id="UP000007967">
    <property type="component" value="Chromosome"/>
</dbReference>
<dbReference type="KEGG" id="kfl:Kfla_2019"/>
<accession>D2PQX7</accession>
<dbReference type="STRING" id="479435.Kfla_2019"/>